<dbReference type="GO" id="GO:0016651">
    <property type="term" value="F:oxidoreductase activity, acting on NAD(P)H"/>
    <property type="evidence" value="ECO:0007669"/>
    <property type="project" value="UniProtKB-ARBA"/>
</dbReference>
<proteinExistence type="predicted"/>
<dbReference type="SUPFAM" id="SSF52218">
    <property type="entry name" value="Flavoproteins"/>
    <property type="match status" value="1"/>
</dbReference>
<organism evidence="2 3">
    <name type="scientific">Candidatus Faecenecus gallistercoris</name>
    <dbReference type="NCBI Taxonomy" id="2840793"/>
    <lineage>
        <taxon>Bacteria</taxon>
        <taxon>Bacillati</taxon>
        <taxon>Bacillota</taxon>
        <taxon>Bacillota incertae sedis</taxon>
        <taxon>Candidatus Faecenecus</taxon>
    </lineage>
</organism>
<dbReference type="Proteomes" id="UP000886725">
    <property type="component" value="Unassembled WGS sequence"/>
</dbReference>
<accession>A0A9D0YZY6</accession>
<comment type="caution">
    <text evidence="2">The sequence shown here is derived from an EMBL/GenBank/DDBJ whole genome shotgun (WGS) entry which is preliminary data.</text>
</comment>
<evidence type="ECO:0000313" key="2">
    <source>
        <dbReference type="EMBL" id="HIQ65291.1"/>
    </source>
</evidence>
<gene>
    <name evidence="2" type="ORF">IAC85_06095</name>
</gene>
<dbReference type="PROSITE" id="PS50902">
    <property type="entry name" value="FLAVODOXIN_LIKE"/>
    <property type="match status" value="1"/>
</dbReference>
<dbReference type="AlphaFoldDB" id="A0A9D0YZY6"/>
<reference evidence="2" key="2">
    <citation type="journal article" date="2021" name="PeerJ">
        <title>Extensive microbial diversity within the chicken gut microbiome revealed by metagenomics and culture.</title>
        <authorList>
            <person name="Gilroy R."/>
            <person name="Ravi A."/>
            <person name="Getino M."/>
            <person name="Pursley I."/>
            <person name="Horton D.L."/>
            <person name="Alikhan N.F."/>
            <person name="Baker D."/>
            <person name="Gharbi K."/>
            <person name="Hall N."/>
            <person name="Watson M."/>
            <person name="Adriaenssens E.M."/>
            <person name="Foster-Nyarko E."/>
            <person name="Jarju S."/>
            <person name="Secka A."/>
            <person name="Antonio M."/>
            <person name="Oren A."/>
            <person name="Chaudhuri R.R."/>
            <person name="La Ragione R."/>
            <person name="Hildebrand F."/>
            <person name="Pallen M.J."/>
        </authorList>
    </citation>
    <scope>NUCLEOTIDE SEQUENCE</scope>
    <source>
        <strain evidence="2">CHK165-10780</strain>
    </source>
</reference>
<sequence>MTDTLVIYYSYTGNSKKVANYVKEKLGADILELEPKIPFSDDYDAVVEEWQNNDIKRDVEIKDVTINLSQYSKIVLITCTWWYGISPVMKKFLKEYDLSSKDVIVASSNAGWLGHCFKDYESLLPNAHIKGELNLVFSADEDKRDQMVTSQSEVDAWIEKLNR</sequence>
<dbReference type="InterPro" id="IPR008254">
    <property type="entry name" value="Flavodoxin/NO_synth"/>
</dbReference>
<evidence type="ECO:0000313" key="3">
    <source>
        <dbReference type="Proteomes" id="UP000886725"/>
    </source>
</evidence>
<dbReference type="PANTHER" id="PTHR39201:SF1">
    <property type="entry name" value="FLAVODOXIN-LIKE DOMAIN-CONTAINING PROTEIN"/>
    <property type="match status" value="1"/>
</dbReference>
<dbReference type="Gene3D" id="3.40.50.360">
    <property type="match status" value="1"/>
</dbReference>
<dbReference type="InterPro" id="IPR029039">
    <property type="entry name" value="Flavoprotein-like_sf"/>
</dbReference>
<name>A0A9D0YZY6_9FIRM</name>
<dbReference type="PANTHER" id="PTHR39201">
    <property type="entry name" value="EXPORTED PROTEIN-RELATED"/>
    <property type="match status" value="1"/>
</dbReference>
<evidence type="ECO:0000259" key="1">
    <source>
        <dbReference type="PROSITE" id="PS50902"/>
    </source>
</evidence>
<reference evidence="2" key="1">
    <citation type="submission" date="2020-10" db="EMBL/GenBank/DDBJ databases">
        <authorList>
            <person name="Gilroy R."/>
        </authorList>
    </citation>
    <scope>NUCLEOTIDE SEQUENCE</scope>
    <source>
        <strain evidence="2">CHK165-10780</strain>
    </source>
</reference>
<feature type="domain" description="Flavodoxin-like" evidence="1">
    <location>
        <begin position="4"/>
        <end position="162"/>
    </location>
</feature>
<dbReference type="EMBL" id="DVFU01000115">
    <property type="protein sequence ID" value="HIQ65291.1"/>
    <property type="molecule type" value="Genomic_DNA"/>
</dbReference>
<dbReference type="Pfam" id="PF12682">
    <property type="entry name" value="Flavodoxin_4"/>
    <property type="match status" value="1"/>
</dbReference>
<protein>
    <recommendedName>
        <fullName evidence="1">Flavodoxin-like domain-containing protein</fullName>
    </recommendedName>
</protein>
<dbReference type="GO" id="GO:0010181">
    <property type="term" value="F:FMN binding"/>
    <property type="evidence" value="ECO:0007669"/>
    <property type="project" value="InterPro"/>
</dbReference>